<evidence type="ECO:0000313" key="4">
    <source>
        <dbReference type="EMBL" id="SHI46228.1"/>
    </source>
</evidence>
<evidence type="ECO:0000256" key="2">
    <source>
        <dbReference type="ARBA" id="ARBA00022962"/>
    </source>
</evidence>
<dbReference type="InterPro" id="IPR029055">
    <property type="entry name" value="Ntn_hydrolases_N"/>
</dbReference>
<evidence type="ECO:0000259" key="3">
    <source>
        <dbReference type="PROSITE" id="PS51278"/>
    </source>
</evidence>
<dbReference type="OrthoDB" id="9801213at2"/>
<organism evidence="4 5">
    <name type="scientific">Tangfeifania diversioriginum</name>
    <dbReference type="NCBI Taxonomy" id="1168035"/>
    <lineage>
        <taxon>Bacteria</taxon>
        <taxon>Pseudomonadati</taxon>
        <taxon>Bacteroidota</taxon>
        <taxon>Bacteroidia</taxon>
        <taxon>Marinilabiliales</taxon>
        <taxon>Prolixibacteraceae</taxon>
        <taxon>Tangfeifania</taxon>
    </lineage>
</organism>
<dbReference type="EMBL" id="FQZE01000002">
    <property type="protein sequence ID" value="SHI46228.1"/>
    <property type="molecule type" value="Genomic_DNA"/>
</dbReference>
<dbReference type="SUPFAM" id="SSF53271">
    <property type="entry name" value="PRTase-like"/>
    <property type="match status" value="1"/>
</dbReference>
<dbReference type="GO" id="GO:0016757">
    <property type="term" value="F:glycosyltransferase activity"/>
    <property type="evidence" value="ECO:0007669"/>
    <property type="project" value="UniProtKB-KW"/>
</dbReference>
<dbReference type="InterPro" id="IPR017932">
    <property type="entry name" value="GATase_2_dom"/>
</dbReference>
<dbReference type="RefSeq" id="WP_073164789.1">
    <property type="nucleotide sequence ID" value="NZ_FQZE01000002.1"/>
</dbReference>
<keyword evidence="4" id="KW-0328">Glycosyltransferase</keyword>
<protein>
    <submittedName>
        <fullName evidence="4">Amidophosphoribosyltransferase</fullName>
    </submittedName>
</protein>
<accession>A0A1M6BCE3</accession>
<keyword evidence="5" id="KW-1185">Reference proteome</keyword>
<dbReference type="AlphaFoldDB" id="A0A1M6BCE3"/>
<dbReference type="Gene3D" id="3.60.20.10">
    <property type="entry name" value="Glutamine Phosphoribosylpyrophosphate, subunit 1, domain 1"/>
    <property type="match status" value="1"/>
</dbReference>
<gene>
    <name evidence="4" type="ORF">SAMN05444280_102161</name>
</gene>
<evidence type="ECO:0000313" key="5">
    <source>
        <dbReference type="Proteomes" id="UP000184050"/>
    </source>
</evidence>
<reference evidence="4 5" key="1">
    <citation type="submission" date="2016-11" db="EMBL/GenBank/DDBJ databases">
        <authorList>
            <person name="Jaros S."/>
            <person name="Januszkiewicz K."/>
            <person name="Wedrychowicz H."/>
        </authorList>
    </citation>
    <scope>NUCLEOTIDE SEQUENCE [LARGE SCALE GENOMIC DNA]</scope>
    <source>
        <strain evidence="4 5">DSM 27063</strain>
    </source>
</reference>
<dbReference type="PANTHER" id="PTHR11907">
    <property type="entry name" value="AMIDOPHOSPHORIBOSYLTRANSFERASE"/>
    <property type="match status" value="1"/>
</dbReference>
<dbReference type="STRING" id="1168035.SAMN05444280_102161"/>
<dbReference type="SUPFAM" id="SSF56235">
    <property type="entry name" value="N-terminal nucleophile aminohydrolases (Ntn hydrolases)"/>
    <property type="match status" value="1"/>
</dbReference>
<dbReference type="PROSITE" id="PS51278">
    <property type="entry name" value="GATASE_TYPE_2"/>
    <property type="match status" value="1"/>
</dbReference>
<keyword evidence="2" id="KW-0315">Glutamine amidotransferase</keyword>
<dbReference type="Proteomes" id="UP000184050">
    <property type="component" value="Unassembled WGS sequence"/>
</dbReference>
<sequence>MSDQIKHECGIALIRLLKPLSYYKEKYGTWKYGLNKLYLLMEKQHNRGQDGAGAVCVKDHLAPGSTYINRYRSIQQNPIKDIFDRINKPLKKAIRKGTDVNDCEWAYQNYPFAGELYLGHLRYGTFGKNSIEFVHPVMRQNNWRSRNLVLAGNFNLTNTDELFEVLVDLGQHPKAYTDTVTALEKVGHFLDEENQLLFRQYKNEGYQNNEISPLIESNLDIRNILERATKDWDGGYAMAGLIGHGDAFVVRDPWGIRPAHYYANDEIVVVASERPVIQTAMNVQWNEVHEIEPGEALIIKKKGEVKHEMVRPPHKRTSCSFERIYFSRGSDRNIYNERKELGRLISPAILKAVDYDFINTVFSFIPNTSETAFYGMLEGVRSYLTNWKIDELKKKNGSLTNADIKKIISFEPRVEKIAIKDVKLRTFIADDASRDDLVAHVYDVTYGVIKNGVDTLVVIDDSIVRGTTLKNSILRILGRLHPKKIIVVSSAPQIRYPDCYGIDMAQLDKFIAFNAAITLLKETGRESVIDEVYQKCKEQQNLPKEEMVNYVREIYRPFTAEQISAKISELLKPDECLSEVEIVYQSVENLHKACPNDTGDWYFTGNYPTPGGNRVVNSSFINYIEGKHKRAY</sequence>
<name>A0A1M6BCE3_9BACT</name>
<evidence type="ECO:0000256" key="1">
    <source>
        <dbReference type="ARBA" id="ARBA00022679"/>
    </source>
</evidence>
<dbReference type="InterPro" id="IPR029057">
    <property type="entry name" value="PRTase-like"/>
</dbReference>
<proteinExistence type="predicted"/>
<dbReference type="Gene3D" id="3.40.50.2020">
    <property type="match status" value="1"/>
</dbReference>
<keyword evidence="1 4" id="KW-0808">Transferase</keyword>
<feature type="domain" description="Glutamine amidotransferase type-2" evidence="3">
    <location>
        <begin position="9"/>
        <end position="302"/>
    </location>
</feature>